<feature type="compositionally biased region" description="Basic and acidic residues" evidence="1">
    <location>
        <begin position="218"/>
        <end position="228"/>
    </location>
</feature>
<evidence type="ECO:0000313" key="2">
    <source>
        <dbReference type="EMBL" id="CAD9607023.1"/>
    </source>
</evidence>
<feature type="compositionally biased region" description="Low complexity" evidence="1">
    <location>
        <begin position="10"/>
        <end position="45"/>
    </location>
</feature>
<dbReference type="EMBL" id="HBGZ01017279">
    <property type="protein sequence ID" value="CAD9607023.1"/>
    <property type="molecule type" value="Transcribed_RNA"/>
</dbReference>
<protein>
    <submittedName>
        <fullName evidence="2">Uncharacterized protein</fullName>
    </submittedName>
</protein>
<name>A0A7S2LI87_9STRA</name>
<evidence type="ECO:0000256" key="1">
    <source>
        <dbReference type="SAM" id="MobiDB-lite"/>
    </source>
</evidence>
<gene>
    <name evidence="2" type="ORF">SMAR0320_LOCUS12395</name>
</gene>
<sequence length="242" mass="26842">MSRDNSGDDCNNTNTKNCTGSENNNNDNDASATAHTTHAPSSNTAVPAFPVLQRFGLADIDLSKEEDNNRFKRLLGELIAKQQQHSGKRNAIEYIQPSQNVSTTAIAVRSHKSHKAFKTYHQMNPYLGDVVATLDDDKKVGAQRLSDYLAKEHPNEFVEAAKSSGVAVCGVLDKTEGAALFTDAGLKDEQWNTIMRHLRHKFDSKIAVSLKQVKGKCRDGGDIQEQIRKTKRPRGSYKKEEK</sequence>
<dbReference type="AlphaFoldDB" id="A0A7S2LI87"/>
<feature type="region of interest" description="Disordered" evidence="1">
    <location>
        <begin position="1"/>
        <end position="45"/>
    </location>
</feature>
<organism evidence="2">
    <name type="scientific">Skeletonema marinoi</name>
    <dbReference type="NCBI Taxonomy" id="267567"/>
    <lineage>
        <taxon>Eukaryota</taxon>
        <taxon>Sar</taxon>
        <taxon>Stramenopiles</taxon>
        <taxon>Ochrophyta</taxon>
        <taxon>Bacillariophyta</taxon>
        <taxon>Coscinodiscophyceae</taxon>
        <taxon>Thalassiosirophycidae</taxon>
        <taxon>Thalassiosirales</taxon>
        <taxon>Skeletonemataceae</taxon>
        <taxon>Skeletonema</taxon>
        <taxon>Skeletonema marinoi-dohrnii complex</taxon>
    </lineage>
</organism>
<proteinExistence type="predicted"/>
<reference evidence="2" key="1">
    <citation type="submission" date="2021-01" db="EMBL/GenBank/DDBJ databases">
        <authorList>
            <person name="Corre E."/>
            <person name="Pelletier E."/>
            <person name="Niang G."/>
            <person name="Scheremetjew M."/>
            <person name="Finn R."/>
            <person name="Kale V."/>
            <person name="Holt S."/>
            <person name="Cochrane G."/>
            <person name="Meng A."/>
            <person name="Brown T."/>
            <person name="Cohen L."/>
        </authorList>
    </citation>
    <scope>NUCLEOTIDE SEQUENCE</scope>
    <source>
        <strain evidence="2">SM1012Den-03</strain>
    </source>
</reference>
<accession>A0A7S2LI87</accession>
<feature type="region of interest" description="Disordered" evidence="1">
    <location>
        <begin position="218"/>
        <end position="242"/>
    </location>
</feature>